<dbReference type="InterPro" id="IPR001387">
    <property type="entry name" value="Cro/C1-type_HTH"/>
</dbReference>
<evidence type="ECO:0000256" key="1">
    <source>
        <dbReference type="ARBA" id="ARBA00023125"/>
    </source>
</evidence>
<dbReference type="SMART" id="SM00530">
    <property type="entry name" value="HTH_XRE"/>
    <property type="match status" value="1"/>
</dbReference>
<proteinExistence type="predicted"/>
<evidence type="ECO:0000313" key="4">
    <source>
        <dbReference type="Proteomes" id="UP000051297"/>
    </source>
</evidence>
<keyword evidence="1" id="KW-0238">DNA-binding</keyword>
<sequence length="184" mass="21101">MTNAAIKKFGESVRSYRGRFRITQEELGFRSGLDRTYISGIERGLRNPSINSASKIAAAIGIPLVELLCEPQKIYTFAREGYRSPEDIANLYQKKMGILLQGRDLGQLYDEERQVYLKLKAASWYDPRLPDVYFLSRDSASLAETIANKLDKMEDEEFMGSRYPHSWLAEFKDAPFKISVEEIN</sequence>
<dbReference type="GO" id="GO:0003700">
    <property type="term" value="F:DNA-binding transcription factor activity"/>
    <property type="evidence" value="ECO:0007669"/>
    <property type="project" value="TreeGrafter"/>
</dbReference>
<evidence type="ECO:0000313" key="3">
    <source>
        <dbReference type="EMBL" id="KRT67499.1"/>
    </source>
</evidence>
<reference evidence="3 4" key="1">
    <citation type="submission" date="2015-05" db="EMBL/GenBank/DDBJ databases">
        <title>Critical biogeochemical functions in the subsurface are associated with bacteria from new phyla and little studied lineages.</title>
        <authorList>
            <person name="Hug L.A."/>
            <person name="Thomas B.C."/>
            <person name="Sharon I."/>
            <person name="Brown C.T."/>
            <person name="Sharma R."/>
            <person name="Hettich R.L."/>
            <person name="Wilkins M.J."/>
            <person name="Williams K.H."/>
            <person name="Singh A."/>
            <person name="Banfield J.F."/>
        </authorList>
    </citation>
    <scope>NUCLEOTIDE SEQUENCE [LARGE SCALE GENOMIC DNA]</scope>
    <source>
        <strain evidence="3">CSP1-7</strain>
    </source>
</reference>
<dbReference type="PATRIC" id="fig|1576480.3.peg.317"/>
<dbReference type="GO" id="GO:0005829">
    <property type="term" value="C:cytosol"/>
    <property type="evidence" value="ECO:0007669"/>
    <property type="project" value="TreeGrafter"/>
</dbReference>
<evidence type="ECO:0000259" key="2">
    <source>
        <dbReference type="PROSITE" id="PS50943"/>
    </source>
</evidence>
<accession>A0A0T5ZXK7</accession>
<feature type="domain" description="HTH cro/C1-type" evidence="2">
    <location>
        <begin position="13"/>
        <end position="67"/>
    </location>
</feature>
<comment type="caution">
    <text evidence="3">The sequence shown here is derived from an EMBL/GenBank/DDBJ whole genome shotgun (WGS) entry which is preliminary data.</text>
</comment>
<dbReference type="AlphaFoldDB" id="A0A0T5ZXK7"/>
<dbReference type="CDD" id="cd00093">
    <property type="entry name" value="HTH_XRE"/>
    <property type="match status" value="1"/>
</dbReference>
<dbReference type="EMBL" id="LDXK01000002">
    <property type="protein sequence ID" value="KRT67499.1"/>
    <property type="molecule type" value="Genomic_DNA"/>
</dbReference>
<dbReference type="InterPro" id="IPR010982">
    <property type="entry name" value="Lambda_DNA-bd_dom_sf"/>
</dbReference>
<protein>
    <submittedName>
        <fullName evidence="3">XRE family transcriptional regulator</fullName>
    </submittedName>
</protein>
<dbReference type="PANTHER" id="PTHR46797:SF1">
    <property type="entry name" value="METHYLPHOSPHONATE SYNTHASE"/>
    <property type="match status" value="1"/>
</dbReference>
<name>A0A0T5ZXK7_UNCKA</name>
<dbReference type="SUPFAM" id="SSF47413">
    <property type="entry name" value="lambda repressor-like DNA-binding domains"/>
    <property type="match status" value="1"/>
</dbReference>
<dbReference type="InterPro" id="IPR050807">
    <property type="entry name" value="TransReg_Diox_bact_type"/>
</dbReference>
<dbReference type="STRING" id="1576480.XU08_C0002G0037"/>
<dbReference type="PANTHER" id="PTHR46797">
    <property type="entry name" value="HTH-TYPE TRANSCRIPTIONAL REGULATOR"/>
    <property type="match status" value="1"/>
</dbReference>
<dbReference type="Proteomes" id="UP000051297">
    <property type="component" value="Unassembled WGS sequence"/>
</dbReference>
<organism evidence="3 4">
    <name type="scientific">candidate division WWE3 bacterium CSP1-7</name>
    <dbReference type="NCBI Taxonomy" id="1576480"/>
    <lineage>
        <taxon>Bacteria</taxon>
        <taxon>Katanobacteria</taxon>
    </lineage>
</organism>
<dbReference type="Gene3D" id="1.10.260.40">
    <property type="entry name" value="lambda repressor-like DNA-binding domains"/>
    <property type="match status" value="1"/>
</dbReference>
<dbReference type="Pfam" id="PF01381">
    <property type="entry name" value="HTH_3"/>
    <property type="match status" value="1"/>
</dbReference>
<dbReference type="GO" id="GO:0003677">
    <property type="term" value="F:DNA binding"/>
    <property type="evidence" value="ECO:0007669"/>
    <property type="project" value="UniProtKB-KW"/>
</dbReference>
<gene>
    <name evidence="3" type="ORF">XU08_C0002G0037</name>
</gene>
<dbReference type="PROSITE" id="PS50943">
    <property type="entry name" value="HTH_CROC1"/>
    <property type="match status" value="1"/>
</dbReference>